<evidence type="ECO:0000256" key="5">
    <source>
        <dbReference type="ARBA" id="ARBA00023180"/>
    </source>
</evidence>
<dbReference type="Gene3D" id="1.20.120.980">
    <property type="entry name" value="Serine carboxypeptidase S28, SKS domain"/>
    <property type="match status" value="1"/>
</dbReference>
<dbReference type="SUPFAM" id="SSF53474">
    <property type="entry name" value="alpha/beta-Hydrolases"/>
    <property type="match status" value="1"/>
</dbReference>
<reference evidence="7 8" key="1">
    <citation type="journal article" date="2018" name="PLoS ONE">
        <title>The draft genome of Kipferlia bialata reveals reductive genome evolution in fornicate parasites.</title>
        <authorList>
            <person name="Tanifuji G."/>
            <person name="Takabayashi S."/>
            <person name="Kume K."/>
            <person name="Takagi M."/>
            <person name="Nakayama T."/>
            <person name="Kamikawa R."/>
            <person name="Inagaki Y."/>
            <person name="Hashimoto T."/>
        </authorList>
    </citation>
    <scope>NUCLEOTIDE SEQUENCE [LARGE SCALE GENOMIC DNA]</scope>
    <source>
        <strain evidence="7">NY0173</strain>
    </source>
</reference>
<gene>
    <name evidence="7" type="ORF">KIPB_009554</name>
</gene>
<dbReference type="InterPro" id="IPR008758">
    <property type="entry name" value="Peptidase_S28"/>
</dbReference>
<dbReference type="OrthoDB" id="1735038at2759"/>
<feature type="signal peptide" evidence="6">
    <location>
        <begin position="1"/>
        <end position="17"/>
    </location>
</feature>
<evidence type="ECO:0000256" key="6">
    <source>
        <dbReference type="SAM" id="SignalP"/>
    </source>
</evidence>
<dbReference type="InterPro" id="IPR029058">
    <property type="entry name" value="AB_hydrolase_fold"/>
</dbReference>
<dbReference type="PANTHER" id="PTHR11010">
    <property type="entry name" value="PROTEASE S28 PRO-X CARBOXYPEPTIDASE-RELATED"/>
    <property type="match status" value="1"/>
</dbReference>
<feature type="chain" id="PRO_5039916759" evidence="6">
    <location>
        <begin position="18"/>
        <end position="294"/>
    </location>
</feature>
<comment type="caution">
    <text evidence="7">The sequence shown here is derived from an EMBL/GenBank/DDBJ whole genome shotgun (WGS) entry which is preliminary data.</text>
</comment>
<evidence type="ECO:0000313" key="7">
    <source>
        <dbReference type="EMBL" id="GIQ87506.1"/>
    </source>
</evidence>
<dbReference type="InterPro" id="IPR042269">
    <property type="entry name" value="Ser_carbopepase_S28_SKS"/>
</dbReference>
<keyword evidence="2" id="KW-0645">Protease</keyword>
<evidence type="ECO:0000256" key="1">
    <source>
        <dbReference type="ARBA" id="ARBA00011079"/>
    </source>
</evidence>
<dbReference type="GO" id="GO:0006508">
    <property type="term" value="P:proteolysis"/>
    <property type="evidence" value="ECO:0007669"/>
    <property type="project" value="UniProtKB-KW"/>
</dbReference>
<name>A0A9K3GM79_9EUKA</name>
<dbReference type="Gene3D" id="3.40.50.1820">
    <property type="entry name" value="alpha/beta hydrolase"/>
    <property type="match status" value="1"/>
</dbReference>
<sequence>MMKGLLLATALLVGALCAPWNHKYHGPAPSASDDDGALWFDGQFMTHFDLTDRRTWSQRFFKNDEYHQEGGPVFLMIGGEGPESERCVSGHYYYNNFAQEMNGLILCLEHRFYGASVPTADTAMGSMELLTSEQGLEDLVHFKRWYAETFLSYEADWVVVGGSYSGALAAWARSKYPHQFAAALASSAPVRTVYAYPEYLEVIKTDIGPVCSDRVDQAIQAATTMLETVAGRKELTSLFNLCDMIGSSDMDKANFMESITDPLAGVCQYASGTDVQDACDIVLEDGMCSYCLII</sequence>
<evidence type="ECO:0000256" key="3">
    <source>
        <dbReference type="ARBA" id="ARBA00022729"/>
    </source>
</evidence>
<keyword evidence="4" id="KW-0378">Hydrolase</keyword>
<dbReference type="GO" id="GO:0008239">
    <property type="term" value="F:dipeptidyl-peptidase activity"/>
    <property type="evidence" value="ECO:0007669"/>
    <property type="project" value="TreeGrafter"/>
</dbReference>
<dbReference type="Pfam" id="PF05577">
    <property type="entry name" value="Peptidase_S28"/>
    <property type="match status" value="1"/>
</dbReference>
<proteinExistence type="inferred from homology"/>
<dbReference type="Proteomes" id="UP000265618">
    <property type="component" value="Unassembled WGS sequence"/>
</dbReference>
<dbReference type="PANTHER" id="PTHR11010:SF117">
    <property type="entry name" value="SERINE PROTEASE 16"/>
    <property type="match status" value="1"/>
</dbReference>
<keyword evidence="8" id="KW-1185">Reference proteome</keyword>
<protein>
    <submittedName>
        <fullName evidence="7">Peptidase S28</fullName>
    </submittedName>
</protein>
<evidence type="ECO:0000256" key="2">
    <source>
        <dbReference type="ARBA" id="ARBA00022670"/>
    </source>
</evidence>
<dbReference type="GO" id="GO:0070008">
    <property type="term" value="F:serine-type exopeptidase activity"/>
    <property type="evidence" value="ECO:0007669"/>
    <property type="project" value="InterPro"/>
</dbReference>
<evidence type="ECO:0000256" key="4">
    <source>
        <dbReference type="ARBA" id="ARBA00022801"/>
    </source>
</evidence>
<dbReference type="EMBL" id="BDIP01003282">
    <property type="protein sequence ID" value="GIQ87506.1"/>
    <property type="molecule type" value="Genomic_DNA"/>
</dbReference>
<dbReference type="AlphaFoldDB" id="A0A9K3GM79"/>
<accession>A0A9K3GM79</accession>
<comment type="similarity">
    <text evidence="1">Belongs to the peptidase S28 family.</text>
</comment>
<keyword evidence="5" id="KW-0325">Glycoprotein</keyword>
<keyword evidence="3 6" id="KW-0732">Signal</keyword>
<evidence type="ECO:0000313" key="8">
    <source>
        <dbReference type="Proteomes" id="UP000265618"/>
    </source>
</evidence>
<organism evidence="7 8">
    <name type="scientific">Kipferlia bialata</name>
    <dbReference type="NCBI Taxonomy" id="797122"/>
    <lineage>
        <taxon>Eukaryota</taxon>
        <taxon>Metamonada</taxon>
        <taxon>Carpediemonas-like organisms</taxon>
        <taxon>Kipferlia</taxon>
    </lineage>
</organism>